<sequence length="162" mass="18424">MRKKRMLAELDTSLILGEGDPDLGDAESMYGSPICTIRPTAYRRFCFHVTRSKHEFNPHVIQPEVLTTLKVQSEWLLHEGHRISKAAWADAVEEDTEVFDTAVQLDTSLPLSTPMSTTFKLLEGLLRPVDLQPHAKRPRYIPNMALMAAARRKVKGHHRARI</sequence>
<protein>
    <submittedName>
        <fullName evidence="1">Uncharacterized protein</fullName>
    </submittedName>
</protein>
<accession>A0ABQ8V7P1</accession>
<dbReference type="EMBL" id="JANVFT010000068">
    <property type="protein sequence ID" value="KAJ4477075.1"/>
    <property type="molecule type" value="Genomic_DNA"/>
</dbReference>
<organism evidence="1 2">
    <name type="scientific">Lentinula lateritia</name>
    <dbReference type="NCBI Taxonomy" id="40482"/>
    <lineage>
        <taxon>Eukaryota</taxon>
        <taxon>Fungi</taxon>
        <taxon>Dikarya</taxon>
        <taxon>Basidiomycota</taxon>
        <taxon>Agaricomycotina</taxon>
        <taxon>Agaricomycetes</taxon>
        <taxon>Agaricomycetidae</taxon>
        <taxon>Agaricales</taxon>
        <taxon>Marasmiineae</taxon>
        <taxon>Omphalotaceae</taxon>
        <taxon>Lentinula</taxon>
    </lineage>
</organism>
<reference evidence="1" key="1">
    <citation type="submission" date="2022-08" db="EMBL/GenBank/DDBJ databases">
        <title>A Global Phylogenomic Analysis of the Shiitake Genus Lentinula.</title>
        <authorList>
            <consortium name="DOE Joint Genome Institute"/>
            <person name="Sierra-Patev S."/>
            <person name="Min B."/>
            <person name="Naranjo-Ortiz M."/>
            <person name="Looney B."/>
            <person name="Konkel Z."/>
            <person name="Slot J.C."/>
            <person name="Sakamoto Y."/>
            <person name="Steenwyk J.L."/>
            <person name="Rokas A."/>
            <person name="Carro J."/>
            <person name="Camarero S."/>
            <person name="Ferreira P."/>
            <person name="Molpeceres G."/>
            <person name="Ruiz-Duenas F.J."/>
            <person name="Serrano A."/>
            <person name="Henrissat B."/>
            <person name="Drula E."/>
            <person name="Hughes K.W."/>
            <person name="Mata J.L."/>
            <person name="Ishikawa N.K."/>
            <person name="Vargas-Isla R."/>
            <person name="Ushijima S."/>
            <person name="Smith C.A."/>
            <person name="Ahrendt S."/>
            <person name="Andreopoulos W."/>
            <person name="He G."/>
            <person name="Labutti K."/>
            <person name="Lipzen A."/>
            <person name="Ng V."/>
            <person name="Riley R."/>
            <person name="Sandor L."/>
            <person name="Barry K."/>
            <person name="Martinez A.T."/>
            <person name="Xiao Y."/>
            <person name="Gibbons J.G."/>
            <person name="Terashima K."/>
            <person name="Grigoriev I.V."/>
            <person name="Hibbett D.S."/>
        </authorList>
    </citation>
    <scope>NUCLEOTIDE SEQUENCE</scope>
    <source>
        <strain evidence="1">RHP3577 ss4</strain>
    </source>
</reference>
<comment type="caution">
    <text evidence="1">The sequence shown here is derived from an EMBL/GenBank/DDBJ whole genome shotgun (WGS) entry which is preliminary data.</text>
</comment>
<name>A0ABQ8V7P1_9AGAR</name>
<evidence type="ECO:0000313" key="2">
    <source>
        <dbReference type="Proteomes" id="UP001150217"/>
    </source>
</evidence>
<evidence type="ECO:0000313" key="1">
    <source>
        <dbReference type="EMBL" id="KAJ4477075.1"/>
    </source>
</evidence>
<proteinExistence type="predicted"/>
<keyword evidence="2" id="KW-1185">Reference proteome</keyword>
<gene>
    <name evidence="1" type="ORF">C8R41DRAFT_923097</name>
</gene>
<dbReference type="Proteomes" id="UP001150217">
    <property type="component" value="Unassembled WGS sequence"/>
</dbReference>